<keyword evidence="2" id="KW-0812">Transmembrane</keyword>
<dbReference type="Gene3D" id="6.10.140.1430">
    <property type="match status" value="1"/>
</dbReference>
<protein>
    <recommendedName>
        <fullName evidence="5">Phage-related protein</fullName>
    </recommendedName>
</protein>
<feature type="transmembrane region" description="Helical" evidence="2">
    <location>
        <begin position="537"/>
        <end position="558"/>
    </location>
</feature>
<dbReference type="EMBL" id="JACSQZ010000027">
    <property type="protein sequence ID" value="MBD7915234.1"/>
    <property type="molecule type" value="Genomic_DNA"/>
</dbReference>
<keyword evidence="2" id="KW-0472">Membrane</keyword>
<evidence type="ECO:0000313" key="3">
    <source>
        <dbReference type="EMBL" id="MBD7915234.1"/>
    </source>
</evidence>
<dbReference type="RefSeq" id="WP_191749995.1">
    <property type="nucleotide sequence ID" value="NZ_JACSQZ010000027.1"/>
</dbReference>
<evidence type="ECO:0008006" key="5">
    <source>
        <dbReference type="Google" id="ProtNLM"/>
    </source>
</evidence>
<dbReference type="Proteomes" id="UP000640335">
    <property type="component" value="Unassembled WGS sequence"/>
</dbReference>
<proteinExistence type="predicted"/>
<evidence type="ECO:0000256" key="1">
    <source>
        <dbReference type="SAM" id="Coils"/>
    </source>
</evidence>
<evidence type="ECO:0000256" key="2">
    <source>
        <dbReference type="SAM" id="Phobius"/>
    </source>
</evidence>
<keyword evidence="4" id="KW-1185">Reference proteome</keyword>
<evidence type="ECO:0000313" key="4">
    <source>
        <dbReference type="Proteomes" id="UP000640335"/>
    </source>
</evidence>
<feature type="transmembrane region" description="Helical" evidence="2">
    <location>
        <begin position="578"/>
        <end position="601"/>
    </location>
</feature>
<gene>
    <name evidence="3" type="ORF">H9660_08750</name>
</gene>
<keyword evidence="1" id="KW-0175">Coiled coil</keyword>
<accession>A0ABR8Q4I7</accession>
<reference evidence="3 4" key="1">
    <citation type="submission" date="2020-08" db="EMBL/GenBank/DDBJ databases">
        <title>A Genomic Blueprint of the Chicken Gut Microbiome.</title>
        <authorList>
            <person name="Gilroy R."/>
            <person name="Ravi A."/>
            <person name="Getino M."/>
            <person name="Pursley I."/>
            <person name="Horton D.L."/>
            <person name="Alikhan N.-F."/>
            <person name="Baker D."/>
            <person name="Gharbi K."/>
            <person name="Hall N."/>
            <person name="Watson M."/>
            <person name="Adriaenssens E.M."/>
            <person name="Foster-Nyarko E."/>
            <person name="Jarju S."/>
            <person name="Secka A."/>
            <person name="Antonio M."/>
            <person name="Oren A."/>
            <person name="Chaudhuri R."/>
            <person name="La Ragione R.M."/>
            <person name="Hildebrand F."/>
            <person name="Pallen M.J."/>
        </authorList>
    </citation>
    <scope>NUCLEOTIDE SEQUENCE [LARGE SCALE GENOMIC DNA]</scope>
    <source>
        <strain evidence="3 4">Sa3CUN1</strain>
    </source>
</reference>
<name>A0ABR8Q4I7_9CLOT</name>
<sequence length="870" mass="94457">MSDSVGKIGLELEIVSDIKNQVSKVSDSLKASLKKNLQNTMSKSLDNVTKETKNKLNGVSKTISSSISKTLNNTVKSLKNILKNISIPKMELPRASKNITSKNSILKESMGKRGPPINYDVVTAQIENVTAALENTNAKIEQQQSKLIQLRESYRNTFNISKKNKIQEQILKTESSIIKLTGQSDKLGFKLADLDGKLASLENKSASTGKKLGFINNSTSKASNITKKYSYGLGSTIGQMFKWMIILPMIVNGLKAMTTGLYNNLMTNEQFSNSLAQIKSNLMIAFTPIYEAILPAINALMSALSVATQYIASFISAIFGKTFEQSKQATQGLIDAKNAMGVYGDSAKAAGEAAKDALGLASFDEINTLNSNNDSSGSNGGGGSSSIPQLVTPALDTSSVDSAMKSLVDKIKAYINTFNFEPLINSFNRLKKSVEPIINNLGKIIKWFLVEILDPLAHWTISDLLPAFINLIAGALDFLNPILEVFMSLGAWLWDSFLQPIASWTGGVIVDVLNGLADMLSNIGAWISEHKPLIEDLVLVIGSFALAWGLVNAAIGLWNSVGVIATAVTTVFGAAMTAVNWPLLIVVAAIGAVIAIGILLYKHWDEIKAKAIEIWDKVKEKVSEFCDKAKEKFNDFKVKVSEIWDGIKLKFNDFKTWLGNVFATDWSQRFGFLGDILNGYLTNVKNIFDSVKQIFKGIIDFIAGVFTGNWSRAWQGVKDIFSGIMNGLEAVMKAPLNGIIGLINAAISGLNKIKIPSIDIPFFGEVGGWGFNIPKIPYLAKGGIIDSPTLAMVGEAGKEAVVPLENNTQGLDLLASKLMERLGGMNKSNNFNSDRPIEITLKVGDTVFGTKAIESINKVQRMAGKTLLRI</sequence>
<feature type="coiled-coil region" evidence="1">
    <location>
        <begin position="126"/>
        <end position="153"/>
    </location>
</feature>
<keyword evidence="2" id="KW-1133">Transmembrane helix</keyword>
<comment type="caution">
    <text evidence="3">The sequence shown here is derived from an EMBL/GenBank/DDBJ whole genome shotgun (WGS) entry which is preliminary data.</text>
</comment>
<organism evidence="3 4">
    <name type="scientific">Clostridium gallinarum</name>
    <dbReference type="NCBI Taxonomy" id="2762246"/>
    <lineage>
        <taxon>Bacteria</taxon>
        <taxon>Bacillati</taxon>
        <taxon>Bacillota</taxon>
        <taxon>Clostridia</taxon>
        <taxon>Eubacteriales</taxon>
        <taxon>Clostridiaceae</taxon>
        <taxon>Clostridium</taxon>
    </lineage>
</organism>